<keyword evidence="1" id="KW-1133">Transmembrane helix</keyword>
<keyword evidence="1" id="KW-0812">Transmembrane</keyword>
<comment type="caution">
    <text evidence="2">The sequence shown here is derived from an EMBL/GenBank/DDBJ whole genome shotgun (WGS) entry which is preliminary data.</text>
</comment>
<name>A0A9Q2CZM4_9STAP</name>
<keyword evidence="3" id="KW-1185">Reference proteome</keyword>
<dbReference type="EMBL" id="JACHHF010000008">
    <property type="protein sequence ID" value="MBB5176466.1"/>
    <property type="molecule type" value="Genomic_DNA"/>
</dbReference>
<organism evidence="2 3">
    <name type="scientific">Nosocomiicoccus ampullae</name>
    <dbReference type="NCBI Taxonomy" id="489910"/>
    <lineage>
        <taxon>Bacteria</taxon>
        <taxon>Bacillati</taxon>
        <taxon>Bacillota</taxon>
        <taxon>Bacilli</taxon>
        <taxon>Bacillales</taxon>
        <taxon>Staphylococcaceae</taxon>
        <taxon>Nosocomiicoccus</taxon>
    </lineage>
</organism>
<evidence type="ECO:0000313" key="2">
    <source>
        <dbReference type="EMBL" id="MBB5176466.1"/>
    </source>
</evidence>
<dbReference type="AlphaFoldDB" id="A0A9Q2CZM4"/>
<keyword evidence="1" id="KW-0472">Membrane</keyword>
<dbReference type="Proteomes" id="UP000579136">
    <property type="component" value="Unassembled WGS sequence"/>
</dbReference>
<accession>A0A9Q2CZM4</accession>
<proteinExistence type="predicted"/>
<sequence>MFSFGFFGMTLSILIAVSITLVAVLGFGGVVFYFLAQAFNSEDALVVDTREEALNRKI</sequence>
<reference evidence="2 3" key="1">
    <citation type="submission" date="2020-08" db="EMBL/GenBank/DDBJ databases">
        <title>Genomic Encyclopedia of Type Strains, Phase IV (KMG-IV): sequencing the most valuable type-strain genomes for metagenomic binning, comparative biology and taxonomic classification.</title>
        <authorList>
            <person name="Goeker M."/>
        </authorList>
    </citation>
    <scope>NUCLEOTIDE SEQUENCE [LARGE SCALE GENOMIC DNA]</scope>
    <source>
        <strain evidence="2 3">DSM 19163</strain>
    </source>
</reference>
<protein>
    <submittedName>
        <fullName evidence="2">Uncharacterized protein (UPF0333 family)</fullName>
    </submittedName>
</protein>
<dbReference type="RefSeq" id="WP_168162127.1">
    <property type="nucleotide sequence ID" value="NZ_CBCRYX010000009.1"/>
</dbReference>
<evidence type="ECO:0000256" key="1">
    <source>
        <dbReference type="SAM" id="Phobius"/>
    </source>
</evidence>
<evidence type="ECO:0000313" key="3">
    <source>
        <dbReference type="Proteomes" id="UP000579136"/>
    </source>
</evidence>
<feature type="transmembrane region" description="Helical" evidence="1">
    <location>
        <begin position="6"/>
        <end position="35"/>
    </location>
</feature>
<gene>
    <name evidence="2" type="ORF">HNQ45_001354</name>
</gene>